<name>A0A2R7Y9E3_9CREN</name>
<proteinExistence type="predicted"/>
<dbReference type="Proteomes" id="UP000244093">
    <property type="component" value="Unassembled WGS sequence"/>
</dbReference>
<dbReference type="Pfam" id="PF13975">
    <property type="entry name" value="gag-asp_proteas"/>
    <property type="match status" value="1"/>
</dbReference>
<dbReference type="InterPro" id="IPR021109">
    <property type="entry name" value="Peptidase_aspartic_dom_sf"/>
</dbReference>
<protein>
    <recommendedName>
        <fullName evidence="3">Aspartyl protease</fullName>
    </recommendedName>
</protein>
<comment type="caution">
    <text evidence="1">The sequence shown here is derived from an EMBL/GenBank/DDBJ whole genome shotgun (WGS) entry which is preliminary data.</text>
</comment>
<accession>A0A2R7Y9E3</accession>
<gene>
    <name evidence="1" type="ORF">B7O98_00985</name>
</gene>
<dbReference type="Gene3D" id="2.40.70.10">
    <property type="entry name" value="Acid Proteases"/>
    <property type="match status" value="1"/>
</dbReference>
<organism evidence="1 2">
    <name type="scientific">Zestosphaera tikiterensis</name>
    <dbReference type="NCBI Taxonomy" id="1973259"/>
    <lineage>
        <taxon>Archaea</taxon>
        <taxon>Thermoproteota</taxon>
        <taxon>Thermoprotei</taxon>
        <taxon>Desulfurococcales</taxon>
        <taxon>Desulfurococcaceae</taxon>
        <taxon>Zestosphaera</taxon>
    </lineage>
</organism>
<dbReference type="SUPFAM" id="SSF50630">
    <property type="entry name" value="Acid proteases"/>
    <property type="match status" value="1"/>
</dbReference>
<dbReference type="AlphaFoldDB" id="A0A2R7Y9E3"/>
<dbReference type="EMBL" id="NBVN01000001">
    <property type="protein sequence ID" value="PUA34017.1"/>
    <property type="molecule type" value="Genomic_DNA"/>
</dbReference>
<evidence type="ECO:0008006" key="3">
    <source>
        <dbReference type="Google" id="ProtNLM"/>
    </source>
</evidence>
<reference evidence="1 2" key="1">
    <citation type="journal article" date="2018" name="Syst. Appl. Microbiol.">
        <title>A new symbiotic nanoarchaeote (Candidatus Nanoclepta minutus) and its host (Zestosphaera tikiterensis gen. nov., sp. nov.) from a New Zealand hot spring.</title>
        <authorList>
            <person name="St John E."/>
            <person name="Liu Y."/>
            <person name="Podar M."/>
            <person name="Stott M.B."/>
            <person name="Meneghin J."/>
            <person name="Chen Z."/>
            <person name="Lagutin K."/>
            <person name="Mitchell K."/>
            <person name="Reysenbach A.L."/>
        </authorList>
    </citation>
    <scope>NUCLEOTIDE SEQUENCE [LARGE SCALE GENOMIC DNA]</scope>
    <source>
        <strain evidence="1">NZ3</strain>
    </source>
</reference>
<evidence type="ECO:0000313" key="1">
    <source>
        <dbReference type="EMBL" id="PUA34017.1"/>
    </source>
</evidence>
<sequence>MGYVRVKGVIANPLKREVRVEVEFIADTGAIYTMISKTIAEKLGLEIMGKRKFRVASGDAVEYPVAEAYIIVEDRGVTSLVVIGPENTIPLLGVTTLELLGYQVDPVTGKLKPLELMIL</sequence>
<evidence type="ECO:0000313" key="2">
    <source>
        <dbReference type="Proteomes" id="UP000244093"/>
    </source>
</evidence>